<dbReference type="InterPro" id="IPR021109">
    <property type="entry name" value="Peptidase_aspartic_dom_sf"/>
</dbReference>
<dbReference type="Proteomes" id="UP000053237">
    <property type="component" value="Unassembled WGS sequence"/>
</dbReference>
<gene>
    <name evidence="1" type="ORF">BN9_108130</name>
</gene>
<dbReference type="InParanoid" id="A0A024GRF9"/>
<evidence type="ECO:0000313" key="1">
    <source>
        <dbReference type="EMBL" id="CCI49478.1"/>
    </source>
</evidence>
<proteinExistence type="predicted"/>
<name>A0A024GRF9_9STRA</name>
<accession>A0A024GRF9</accession>
<sequence length="332" mass="37324">MKYHYLKAYGLAGLGIFHADDRFVACQYVKMVPAFSTDDVNTRFGLEVRFTPPLSFDEKGSITDPKDSKTKSYLMNLIITNGLSTELHAKVLDTSKNIRYKTPMPGCHSTLKFWRNVYCAAWQRTAESLRKSIELKELYVSSVTSISPNYFISKNPGIYSFIRGENDGTQLFLGDKAKYERAILAPMRGITMVPAVRISLLGFIHDKQEVSFDFGTEATQVPRKVYDNIVNFNKNGGYEENCSKLAKSRHTLDIKLEIMYPAGYSHILNGNLKISGGDRCLVQSSTDEAKWVLGTSFATGHDIIIHTRKTSQSIIFTNVQDTEAHATIQSIQ</sequence>
<keyword evidence="2" id="KW-1185">Reference proteome</keyword>
<dbReference type="Gene3D" id="2.40.70.10">
    <property type="entry name" value="Acid Proteases"/>
    <property type="match status" value="1"/>
</dbReference>
<dbReference type="AlphaFoldDB" id="A0A024GRF9"/>
<reference evidence="1 2" key="1">
    <citation type="submission" date="2012-05" db="EMBL/GenBank/DDBJ databases">
        <title>Recombination and specialization in a pathogen metapopulation.</title>
        <authorList>
            <person name="Gardiner A."/>
            <person name="Kemen E."/>
            <person name="Schultz-Larsen T."/>
            <person name="MacLean D."/>
            <person name="Van Oosterhout C."/>
            <person name="Jones J.D.G."/>
        </authorList>
    </citation>
    <scope>NUCLEOTIDE SEQUENCE [LARGE SCALE GENOMIC DNA]</scope>
    <source>
        <strain evidence="1 2">Ac Nc2</strain>
    </source>
</reference>
<comment type="caution">
    <text evidence="1">The sequence shown here is derived from an EMBL/GenBank/DDBJ whole genome shotgun (WGS) entry which is preliminary data.</text>
</comment>
<evidence type="ECO:0000313" key="2">
    <source>
        <dbReference type="Proteomes" id="UP000053237"/>
    </source>
</evidence>
<dbReference type="EMBL" id="CAIX01000302">
    <property type="protein sequence ID" value="CCI49478.1"/>
    <property type="molecule type" value="Genomic_DNA"/>
</dbReference>
<organism evidence="1 2">
    <name type="scientific">Albugo candida</name>
    <dbReference type="NCBI Taxonomy" id="65357"/>
    <lineage>
        <taxon>Eukaryota</taxon>
        <taxon>Sar</taxon>
        <taxon>Stramenopiles</taxon>
        <taxon>Oomycota</taxon>
        <taxon>Peronosporomycetes</taxon>
        <taxon>Albuginales</taxon>
        <taxon>Albuginaceae</taxon>
        <taxon>Albugo</taxon>
    </lineage>
</organism>
<protein>
    <submittedName>
        <fullName evidence="1">Uncharacterized protein</fullName>
    </submittedName>
</protein>
<dbReference type="SUPFAM" id="SSF50630">
    <property type="entry name" value="Acid proteases"/>
    <property type="match status" value="1"/>
</dbReference>